<feature type="transmembrane region" description="Helical" evidence="8">
    <location>
        <begin position="570"/>
        <end position="586"/>
    </location>
</feature>
<evidence type="ECO:0000256" key="1">
    <source>
        <dbReference type="ARBA" id="ARBA00004141"/>
    </source>
</evidence>
<feature type="transmembrane region" description="Helical" evidence="8">
    <location>
        <begin position="423"/>
        <end position="448"/>
    </location>
</feature>
<dbReference type="Pfam" id="PF14703">
    <property type="entry name" value="PHM7_cyt"/>
    <property type="match status" value="1"/>
</dbReference>
<keyword evidence="3" id="KW-0813">Transport</keyword>
<dbReference type="Pfam" id="PF02714">
    <property type="entry name" value="RSN1_7TM"/>
    <property type="match status" value="1"/>
</dbReference>
<dbReference type="GO" id="GO:0005227">
    <property type="term" value="F:calcium-activated cation channel activity"/>
    <property type="evidence" value="ECO:0007669"/>
    <property type="project" value="InterPro"/>
</dbReference>
<feature type="transmembrane region" description="Helical" evidence="8">
    <location>
        <begin position="656"/>
        <end position="675"/>
    </location>
</feature>
<feature type="transmembrane region" description="Helical" evidence="8">
    <location>
        <begin position="629"/>
        <end position="650"/>
    </location>
</feature>
<dbReference type="InterPro" id="IPR032880">
    <property type="entry name" value="CSC1/OSCA1-like_N"/>
</dbReference>
<evidence type="ECO:0000256" key="8">
    <source>
        <dbReference type="SAM" id="Phobius"/>
    </source>
</evidence>
<feature type="transmembrane region" description="Helical" evidence="8">
    <location>
        <begin position="469"/>
        <end position="490"/>
    </location>
</feature>
<keyword evidence="5 8" id="KW-1133">Transmembrane helix</keyword>
<dbReference type="InterPro" id="IPR027815">
    <property type="entry name" value="CSC1/OSCA1-like_cyt"/>
</dbReference>
<comment type="subcellular location">
    <subcellularLocation>
        <location evidence="1">Membrane</location>
        <topology evidence="1">Multi-pass membrane protein</topology>
    </subcellularLocation>
</comment>
<feature type="region of interest" description="Disordered" evidence="7">
    <location>
        <begin position="747"/>
        <end position="787"/>
    </location>
</feature>
<dbReference type="PANTHER" id="PTHR13018:SF5">
    <property type="entry name" value="RE44586P"/>
    <property type="match status" value="1"/>
</dbReference>
<dbReference type="PANTHER" id="PTHR13018">
    <property type="entry name" value="PROBABLE MEMBRANE PROTEIN DUF221-RELATED"/>
    <property type="match status" value="1"/>
</dbReference>
<evidence type="ECO:0000313" key="12">
    <source>
        <dbReference type="EMBL" id="PXF49995.1"/>
    </source>
</evidence>
<evidence type="ECO:0000256" key="4">
    <source>
        <dbReference type="ARBA" id="ARBA00022692"/>
    </source>
</evidence>
<dbReference type="InterPro" id="IPR045122">
    <property type="entry name" value="Csc1-like"/>
</dbReference>
<reference evidence="12 13" key="1">
    <citation type="journal article" date="2018" name="Mol. Biol. Evol.">
        <title>Analysis of the draft genome of the red seaweed Gracilariopsis chorda provides insights into genome size evolution in Rhodophyta.</title>
        <authorList>
            <person name="Lee J."/>
            <person name="Yang E.C."/>
            <person name="Graf L."/>
            <person name="Yang J.H."/>
            <person name="Qiu H."/>
            <person name="Zel Zion U."/>
            <person name="Chan C.X."/>
            <person name="Stephens T.G."/>
            <person name="Weber A.P.M."/>
            <person name="Boo G.H."/>
            <person name="Boo S.M."/>
            <person name="Kim K.M."/>
            <person name="Shin Y."/>
            <person name="Jung M."/>
            <person name="Lee S.J."/>
            <person name="Yim H.S."/>
            <person name="Lee J.H."/>
            <person name="Bhattacharya D."/>
            <person name="Yoon H.S."/>
        </authorList>
    </citation>
    <scope>NUCLEOTIDE SEQUENCE [LARGE SCALE GENOMIC DNA]</scope>
    <source>
        <strain evidence="12 13">SKKU-2015</strain>
        <tissue evidence="12">Whole body</tissue>
    </source>
</reference>
<dbReference type="OrthoDB" id="1689567at2759"/>
<gene>
    <name evidence="12" type="ORF">BWQ96_00155</name>
</gene>
<proteinExistence type="inferred from homology"/>
<evidence type="ECO:0000256" key="2">
    <source>
        <dbReference type="ARBA" id="ARBA00007779"/>
    </source>
</evidence>
<feature type="transmembrane region" description="Helical" evidence="8">
    <location>
        <begin position="371"/>
        <end position="395"/>
    </location>
</feature>
<keyword evidence="6 8" id="KW-0472">Membrane</keyword>
<comment type="similarity">
    <text evidence="2">Belongs to the CSC1 (TC 1.A.17) family.</text>
</comment>
<accession>A0A2V3J6G1</accession>
<dbReference type="AlphaFoldDB" id="A0A2V3J6G1"/>
<name>A0A2V3J6G1_9FLOR</name>
<keyword evidence="13" id="KW-1185">Reference proteome</keyword>
<evidence type="ECO:0000256" key="3">
    <source>
        <dbReference type="ARBA" id="ARBA00022448"/>
    </source>
</evidence>
<dbReference type="GO" id="GO:0005886">
    <property type="term" value="C:plasma membrane"/>
    <property type="evidence" value="ECO:0007669"/>
    <property type="project" value="TreeGrafter"/>
</dbReference>
<evidence type="ECO:0000313" key="13">
    <source>
        <dbReference type="Proteomes" id="UP000247409"/>
    </source>
</evidence>
<comment type="caution">
    <text evidence="12">The sequence shown here is derived from an EMBL/GenBank/DDBJ whole genome shotgun (WGS) entry which is preliminary data.</text>
</comment>
<dbReference type="EMBL" id="NBIV01000001">
    <property type="protein sequence ID" value="PXF49995.1"/>
    <property type="molecule type" value="Genomic_DNA"/>
</dbReference>
<evidence type="ECO:0000259" key="10">
    <source>
        <dbReference type="Pfam" id="PF13967"/>
    </source>
</evidence>
<organism evidence="12 13">
    <name type="scientific">Gracilariopsis chorda</name>
    <dbReference type="NCBI Taxonomy" id="448386"/>
    <lineage>
        <taxon>Eukaryota</taxon>
        <taxon>Rhodophyta</taxon>
        <taxon>Florideophyceae</taxon>
        <taxon>Rhodymeniophycidae</taxon>
        <taxon>Gracilariales</taxon>
        <taxon>Gracilariaceae</taxon>
        <taxon>Gracilariopsis</taxon>
    </lineage>
</organism>
<feature type="domain" description="CSC1/OSCA1-like 7TM region" evidence="9">
    <location>
        <begin position="369"/>
        <end position="649"/>
    </location>
</feature>
<feature type="transmembrane region" description="Helical" evidence="8">
    <location>
        <begin position="152"/>
        <end position="173"/>
    </location>
</feature>
<protein>
    <submittedName>
        <fullName evidence="12">CSC1-like protein</fullName>
    </submittedName>
</protein>
<feature type="transmembrane region" description="Helical" evidence="8">
    <location>
        <begin position="12"/>
        <end position="32"/>
    </location>
</feature>
<evidence type="ECO:0000256" key="5">
    <source>
        <dbReference type="ARBA" id="ARBA00022989"/>
    </source>
</evidence>
<sequence>MANLDSQTWGLILNLCIGIPTVIICLLLFDVLRRRVPSVFEARRALNNARLKLDYFGNRVYSPPPPSYRLLGWLPPLMRIEMDTIAITHGLDTALFLRYLRTMAALFFLFCLPAVVLLPVFYTADHLETSSDADTVGVQNFSLSNVDPDDKWRFWVVLAMDYIVLIVTSYLIHREFHVYAKHRKNYRSSVNPANYTIIVQDIPEQTCSEHAIYDYWNNLLPNQIARVYFVRDGSKLITKHKKFWLAVKKRERAEWDLEFNEKLNGRRPTHKVGFCSCRQDASRDSINYWAEQQHHYANKIALHQQESGLHLSPSTRSAIVVFKTRRAASDAAQISFARTAGEWRVVRAPEPNAVNWGALSIPGWQTGIRTAVMIVASILLIIFWIIPLTFIMSLVNLQNLSELEIRGKQPFSFLDSVLGWNSALLGLIESLLPVIILSVFLSLIPTFFRIFVSISRVTSLAKVDMYVRDWYFTFVVFSNFLFVIVAGSLLEKLVEITRSPEKAAEFLASSAPKNGAFMMNFILLKALSETPQAILQIARVVVRWIILKYIARTTREKNDVETGSTTFSYLRYYAMAQLVALLGLIYSTISPFIIPIAFAYFAIMYIVWKYNLCFSMHNEYEDGGRMYGGALYSLWVSMFLHFVTMIGIFGVNGNPAQSILVILPAVFSVVFLFYCRRTFSRICEHGSVLETQIVMEEQNGADIISDELAVKYIHPGFEPLPDPIENLNGVNDKDGDRTPELHEDLEMGLIPGSGRKRDDQIPQNSVSSEEWKDAFGAGLANEDTVPP</sequence>
<evidence type="ECO:0000256" key="7">
    <source>
        <dbReference type="SAM" id="MobiDB-lite"/>
    </source>
</evidence>
<feature type="domain" description="CSC1/OSCA1-like cytosolic" evidence="11">
    <location>
        <begin position="195"/>
        <end position="356"/>
    </location>
</feature>
<dbReference type="STRING" id="448386.A0A2V3J6G1"/>
<dbReference type="Proteomes" id="UP000247409">
    <property type="component" value="Unassembled WGS sequence"/>
</dbReference>
<feature type="transmembrane region" description="Helical" evidence="8">
    <location>
        <begin position="103"/>
        <end position="122"/>
    </location>
</feature>
<evidence type="ECO:0000259" key="9">
    <source>
        <dbReference type="Pfam" id="PF02714"/>
    </source>
</evidence>
<dbReference type="InterPro" id="IPR003864">
    <property type="entry name" value="CSC1/OSCA1-like_7TM"/>
</dbReference>
<evidence type="ECO:0000259" key="11">
    <source>
        <dbReference type="Pfam" id="PF14703"/>
    </source>
</evidence>
<feature type="domain" description="CSC1/OSCA1-like N-terminal transmembrane" evidence="10">
    <location>
        <begin position="13"/>
        <end position="175"/>
    </location>
</feature>
<dbReference type="Pfam" id="PF13967">
    <property type="entry name" value="RSN1_TM"/>
    <property type="match status" value="1"/>
</dbReference>
<evidence type="ECO:0000256" key="6">
    <source>
        <dbReference type="ARBA" id="ARBA00023136"/>
    </source>
</evidence>
<keyword evidence="4 8" id="KW-0812">Transmembrane</keyword>